<evidence type="ECO:0000313" key="3">
    <source>
        <dbReference type="EMBL" id="KAF9583189.1"/>
    </source>
</evidence>
<dbReference type="SUPFAM" id="SSF53474">
    <property type="entry name" value="alpha/beta-Hydrolases"/>
    <property type="match status" value="1"/>
</dbReference>
<name>A0A9P6FXG2_9FUNG</name>
<dbReference type="PANTHER" id="PTHR48081">
    <property type="entry name" value="AB HYDROLASE SUPERFAMILY PROTEIN C4A8.06C"/>
    <property type="match status" value="1"/>
</dbReference>
<dbReference type="InterPro" id="IPR029058">
    <property type="entry name" value="AB_hydrolase_fold"/>
</dbReference>
<dbReference type="InterPro" id="IPR013094">
    <property type="entry name" value="AB_hydrolase_3"/>
</dbReference>
<dbReference type="OrthoDB" id="1662883at2759"/>
<dbReference type="EMBL" id="JAABOA010000783">
    <property type="protein sequence ID" value="KAF9583189.1"/>
    <property type="molecule type" value="Genomic_DNA"/>
</dbReference>
<sequence>MAVSRATPCSVFNAAQLRFVSNTIAMFVPIRMLYLWNRRYKVGPTAELRIDPNRLLAPERETLAKTRAKLGLTGQHFNPTHPTHEFFESLLPDPTVRDTNEIDSEIWLSNLPEESGVYDVDGTFTLSGEWIEALHDPKMEDSRPRCNTVLLYFHGGGHAFCSAAFHRQLVTRMVLELGPGARAFVVDYRLAPENPFPAAVHDAFAAYLYLTNPGHDAFRHVNFKGAKNQQHLVSPVNPKDIVLAGDSAGAGVVIAFQLYMRDYVQPSVEPKFELPSVTVLISFSFSTNFLCGDAKLAPNERNSGGKALEWEWYRHLAQHPLVSPVHTALLSGLGSHTLLQAGAFDRLADDTRFYGYKLGQADDSKLTRLELYRDMVHVHQFFEFLPMAEQAVKSMARFIERAQTIPLPTTAAPAPSKLSGLEWIMIDVDGAEREGHVDDDGSIAALELHWRQGPKKHM</sequence>
<dbReference type="AlphaFoldDB" id="A0A9P6FXG2"/>
<dbReference type="InterPro" id="IPR050300">
    <property type="entry name" value="GDXG_lipolytic_enzyme"/>
</dbReference>
<gene>
    <name evidence="3" type="ORF">BGW38_010066</name>
</gene>
<dbReference type="Pfam" id="PF07859">
    <property type="entry name" value="Abhydrolase_3"/>
    <property type="match status" value="1"/>
</dbReference>
<protein>
    <recommendedName>
        <fullName evidence="2">Alpha/beta hydrolase fold-3 domain-containing protein</fullName>
    </recommendedName>
</protein>
<accession>A0A9P6FXG2</accession>
<dbReference type="GO" id="GO:0016787">
    <property type="term" value="F:hydrolase activity"/>
    <property type="evidence" value="ECO:0007669"/>
    <property type="project" value="UniProtKB-KW"/>
</dbReference>
<comment type="caution">
    <text evidence="3">The sequence shown here is derived from an EMBL/GenBank/DDBJ whole genome shotgun (WGS) entry which is preliminary data.</text>
</comment>
<feature type="domain" description="Alpha/beta hydrolase fold-3" evidence="2">
    <location>
        <begin position="150"/>
        <end position="378"/>
    </location>
</feature>
<evidence type="ECO:0000256" key="1">
    <source>
        <dbReference type="ARBA" id="ARBA00022801"/>
    </source>
</evidence>
<dbReference type="Gene3D" id="3.40.50.1820">
    <property type="entry name" value="alpha/beta hydrolase"/>
    <property type="match status" value="1"/>
</dbReference>
<reference evidence="3" key="1">
    <citation type="journal article" date="2020" name="Fungal Divers.">
        <title>Resolving the Mortierellaceae phylogeny through synthesis of multi-gene phylogenetics and phylogenomics.</title>
        <authorList>
            <person name="Vandepol N."/>
            <person name="Liber J."/>
            <person name="Desiro A."/>
            <person name="Na H."/>
            <person name="Kennedy M."/>
            <person name="Barry K."/>
            <person name="Grigoriev I.V."/>
            <person name="Miller A.N."/>
            <person name="O'Donnell K."/>
            <person name="Stajich J.E."/>
            <person name="Bonito G."/>
        </authorList>
    </citation>
    <scope>NUCLEOTIDE SEQUENCE</scope>
    <source>
        <strain evidence="3">KOD1015</strain>
    </source>
</reference>
<dbReference type="PANTHER" id="PTHR48081:SF8">
    <property type="entry name" value="ALPHA_BETA HYDROLASE FOLD-3 DOMAIN-CONTAINING PROTEIN-RELATED"/>
    <property type="match status" value="1"/>
</dbReference>
<evidence type="ECO:0000313" key="4">
    <source>
        <dbReference type="Proteomes" id="UP000780801"/>
    </source>
</evidence>
<proteinExistence type="predicted"/>
<keyword evidence="4" id="KW-1185">Reference proteome</keyword>
<organism evidence="3 4">
    <name type="scientific">Lunasporangiospora selenospora</name>
    <dbReference type="NCBI Taxonomy" id="979761"/>
    <lineage>
        <taxon>Eukaryota</taxon>
        <taxon>Fungi</taxon>
        <taxon>Fungi incertae sedis</taxon>
        <taxon>Mucoromycota</taxon>
        <taxon>Mortierellomycotina</taxon>
        <taxon>Mortierellomycetes</taxon>
        <taxon>Mortierellales</taxon>
        <taxon>Mortierellaceae</taxon>
        <taxon>Lunasporangiospora</taxon>
    </lineage>
</organism>
<keyword evidence="1" id="KW-0378">Hydrolase</keyword>
<evidence type="ECO:0000259" key="2">
    <source>
        <dbReference type="Pfam" id="PF07859"/>
    </source>
</evidence>
<dbReference type="Proteomes" id="UP000780801">
    <property type="component" value="Unassembled WGS sequence"/>
</dbReference>